<reference evidence="1 2" key="1">
    <citation type="journal article" date="2012" name="Stand. Genomic Sci.">
        <title>Complete genome sequence of Halopiger xanaduensis type strain (SH-6(T)).</title>
        <authorList>
            <person name="Anderson I."/>
            <person name="Tindall B.J."/>
            <person name="Rohde M."/>
            <person name="Lucas S."/>
            <person name="Han J."/>
            <person name="Lapidus A."/>
            <person name="Cheng J.F."/>
            <person name="Goodwin L."/>
            <person name="Pitluck S."/>
            <person name="Peters L."/>
            <person name="Pati A."/>
            <person name="Mikhailova N."/>
            <person name="Pagani I."/>
            <person name="Teshima H."/>
            <person name="Han C."/>
            <person name="Tapia R."/>
            <person name="Land M."/>
            <person name="Woyke T."/>
            <person name="Klenk H.P."/>
            <person name="Kyrpides N."/>
            <person name="Ivanova N."/>
        </authorList>
    </citation>
    <scope>NUCLEOTIDE SEQUENCE [LARGE SCALE GENOMIC DNA]</scope>
    <source>
        <strain evidence="2">DSM 18323 / JCM 14033 / SH-6</strain>
    </source>
</reference>
<gene>
    <name evidence="1" type="ordered locus">Halxa_1351</name>
</gene>
<name>F8DC07_HALXS</name>
<dbReference type="eggNOG" id="ENOG502N5JJ">
    <property type="taxonomic scope" value="Archaea"/>
</dbReference>
<evidence type="ECO:0000313" key="2">
    <source>
        <dbReference type="Proteomes" id="UP000006794"/>
    </source>
</evidence>
<keyword evidence="2" id="KW-1185">Reference proteome</keyword>
<dbReference type="Proteomes" id="UP000006794">
    <property type="component" value="Chromosome"/>
</dbReference>
<dbReference type="RefSeq" id="WP_013878881.1">
    <property type="nucleotide sequence ID" value="NC_015666.1"/>
</dbReference>
<dbReference type="HOGENOM" id="CLU_1559426_0_0_2"/>
<accession>F8DC07</accession>
<protein>
    <submittedName>
        <fullName evidence="1">Uncharacterized protein</fullName>
    </submittedName>
</protein>
<dbReference type="GeneID" id="10796321"/>
<dbReference type="OrthoDB" id="196065at2157"/>
<dbReference type="KEGG" id="hxa:Halxa_1351"/>
<evidence type="ECO:0000313" key="1">
    <source>
        <dbReference type="EMBL" id="AEH35984.1"/>
    </source>
</evidence>
<sequence>MSDLITEFADYDSFAREWHAQDLESHSVTLAEARERGLLNEQDTRQIWQLLDLLEDDELFLHLPQWLADEKVDGADGDGDAPTTFVGRVARETDKAILVEDSAATHALMRLAHGIRSLERGLENTGADADRREELEQRLQAKYRQFETRDDAVGLADEWVPKSQIRSAIRRRE</sequence>
<organism evidence="1 2">
    <name type="scientific">Halopiger xanaduensis (strain DSM 18323 / JCM 14033 / SH-6)</name>
    <dbReference type="NCBI Taxonomy" id="797210"/>
    <lineage>
        <taxon>Archaea</taxon>
        <taxon>Methanobacteriati</taxon>
        <taxon>Methanobacteriota</taxon>
        <taxon>Stenosarchaea group</taxon>
        <taxon>Halobacteria</taxon>
        <taxon>Halobacteriales</taxon>
        <taxon>Natrialbaceae</taxon>
        <taxon>Halopiger</taxon>
    </lineage>
</organism>
<proteinExistence type="predicted"/>
<dbReference type="EMBL" id="CP002839">
    <property type="protein sequence ID" value="AEH35984.1"/>
    <property type="molecule type" value="Genomic_DNA"/>
</dbReference>
<dbReference type="AlphaFoldDB" id="F8DC07"/>